<dbReference type="GO" id="GO:0000287">
    <property type="term" value="F:magnesium ion binding"/>
    <property type="evidence" value="ECO:0007669"/>
    <property type="project" value="TreeGrafter"/>
</dbReference>
<dbReference type="OrthoDB" id="9806027at2"/>
<dbReference type="PROSITE" id="PS01228">
    <property type="entry name" value="COF_1"/>
    <property type="match status" value="1"/>
</dbReference>
<dbReference type="Gene3D" id="3.40.50.1000">
    <property type="entry name" value="HAD superfamily/HAD-like"/>
    <property type="match status" value="1"/>
</dbReference>
<dbReference type="GO" id="GO:0016791">
    <property type="term" value="F:phosphatase activity"/>
    <property type="evidence" value="ECO:0007669"/>
    <property type="project" value="UniProtKB-ARBA"/>
</dbReference>
<dbReference type="CDD" id="cd07516">
    <property type="entry name" value="HAD_Pase"/>
    <property type="match status" value="1"/>
</dbReference>
<dbReference type="InterPro" id="IPR036412">
    <property type="entry name" value="HAD-like_sf"/>
</dbReference>
<dbReference type="Proteomes" id="UP000306420">
    <property type="component" value="Unassembled WGS sequence"/>
</dbReference>
<proteinExistence type="predicted"/>
<comment type="caution">
    <text evidence="1">The sequence shown here is derived from an EMBL/GenBank/DDBJ whole genome shotgun (WGS) entry which is preliminary data.</text>
</comment>
<dbReference type="SFLD" id="SFLDG01140">
    <property type="entry name" value="C2.B:_Phosphomannomutase_and_P"/>
    <property type="match status" value="1"/>
</dbReference>
<gene>
    <name evidence="1" type="ORF">FEZ33_04520</name>
</gene>
<dbReference type="EMBL" id="VBSP01000011">
    <property type="protein sequence ID" value="TLQ41718.1"/>
    <property type="molecule type" value="Genomic_DNA"/>
</dbReference>
<dbReference type="PROSITE" id="PS01229">
    <property type="entry name" value="COF_2"/>
    <property type="match status" value="1"/>
</dbReference>
<evidence type="ECO:0000313" key="2">
    <source>
        <dbReference type="Proteomes" id="UP000306420"/>
    </source>
</evidence>
<organism evidence="1 2">
    <name type="scientific">Ruoffia tabacinasalis</name>
    <dbReference type="NCBI Taxonomy" id="87458"/>
    <lineage>
        <taxon>Bacteria</taxon>
        <taxon>Bacillati</taxon>
        <taxon>Bacillota</taxon>
        <taxon>Bacilli</taxon>
        <taxon>Lactobacillales</taxon>
        <taxon>Aerococcaceae</taxon>
        <taxon>Ruoffia</taxon>
    </lineage>
</organism>
<dbReference type="SFLD" id="SFLDG01144">
    <property type="entry name" value="C2.B.4:_PGP_Like"/>
    <property type="match status" value="1"/>
</dbReference>
<dbReference type="InterPro" id="IPR006379">
    <property type="entry name" value="HAD-SF_hydro_IIB"/>
</dbReference>
<accession>A0A5R9DX32</accession>
<dbReference type="AlphaFoldDB" id="A0A5R9DX32"/>
<dbReference type="GO" id="GO:0005829">
    <property type="term" value="C:cytosol"/>
    <property type="evidence" value="ECO:0007669"/>
    <property type="project" value="TreeGrafter"/>
</dbReference>
<name>A0A5R9DX32_9LACT</name>
<dbReference type="PANTHER" id="PTHR10000:SF55">
    <property type="entry name" value="5-AMINO-6-(5-PHOSPHO-D-RIBITYLAMINO)URACIL PHOSPHATASE YCSE"/>
    <property type="match status" value="1"/>
</dbReference>
<dbReference type="NCBIfam" id="TIGR00099">
    <property type="entry name" value="Cof-subfamily"/>
    <property type="match status" value="1"/>
</dbReference>
<dbReference type="Pfam" id="PF08282">
    <property type="entry name" value="Hydrolase_3"/>
    <property type="match status" value="1"/>
</dbReference>
<dbReference type="Gene3D" id="3.30.1240.10">
    <property type="match status" value="1"/>
</dbReference>
<dbReference type="PANTHER" id="PTHR10000">
    <property type="entry name" value="PHOSPHOSERINE PHOSPHATASE"/>
    <property type="match status" value="1"/>
</dbReference>
<sequence length="290" mass="32387">MVKLFVSDMDGTLLNEEHVVSERNAKAIKALQQAGIEFVIATGRAYNSARPMLDAHKINCKMINLNGAAVYNLDGDIETKIPLEIDTVKEMLNYLEETKTAYSVMTDKYFYVGDKEAFVNRVKGMLRKLEIEKYTNIETDDAYSSDAQFIHELAYIKDMSEFSYTDDTTALKFMIFGEPSDSKLPNFLKTFEGYEDLDITSSGPDNLEVTHSKAQKGFAVAEYAASRGIAMEDVATIGDSLNDRSMLQMAGHSYAMDNASPEVKEMAKFIAPSHREDGVAVVIEEILNQL</sequence>
<dbReference type="NCBIfam" id="TIGR01484">
    <property type="entry name" value="HAD-SF-IIB"/>
    <property type="match status" value="1"/>
</dbReference>
<dbReference type="RefSeq" id="WP_138404213.1">
    <property type="nucleotide sequence ID" value="NZ_JBQKLU010000004.1"/>
</dbReference>
<dbReference type="InterPro" id="IPR000150">
    <property type="entry name" value="Cof"/>
</dbReference>
<dbReference type="InterPro" id="IPR023214">
    <property type="entry name" value="HAD_sf"/>
</dbReference>
<evidence type="ECO:0000313" key="1">
    <source>
        <dbReference type="EMBL" id="TLQ41718.1"/>
    </source>
</evidence>
<dbReference type="SUPFAM" id="SSF56784">
    <property type="entry name" value="HAD-like"/>
    <property type="match status" value="1"/>
</dbReference>
<reference evidence="1 2" key="1">
    <citation type="submission" date="2019-05" db="EMBL/GenBank/DDBJ databases">
        <title>The metagenome of a microbial culture collection derived from dairy environment covers the genomic content of the human microbiome.</title>
        <authorList>
            <person name="Roder T."/>
            <person name="Wuthrich D."/>
            <person name="Sattari Z."/>
            <person name="Von Ah U."/>
            <person name="Bar C."/>
            <person name="Ronchi F."/>
            <person name="Macpherson A.J."/>
            <person name="Ganal-Vonarburg S.C."/>
            <person name="Bruggmann R."/>
            <person name="Vergeres G."/>
        </authorList>
    </citation>
    <scope>NUCLEOTIDE SEQUENCE [LARGE SCALE GENOMIC DNA]</scope>
    <source>
        <strain evidence="1 2">FAM 24227</strain>
    </source>
</reference>
<protein>
    <submittedName>
        <fullName evidence="1">HAD family phosphatase</fullName>
    </submittedName>
</protein>
<dbReference type="SFLD" id="SFLDS00003">
    <property type="entry name" value="Haloacid_Dehalogenase"/>
    <property type="match status" value="1"/>
</dbReference>